<evidence type="ECO:0000313" key="3">
    <source>
        <dbReference type="Proteomes" id="UP000054363"/>
    </source>
</evidence>
<feature type="chain" id="PRO_5001899963" evidence="1">
    <location>
        <begin position="28"/>
        <end position="176"/>
    </location>
</feature>
<feature type="signal peptide" evidence="1">
    <location>
        <begin position="1"/>
        <end position="27"/>
    </location>
</feature>
<name>A0A094J1R4_9GAMM</name>
<dbReference type="RefSeq" id="WP_034774646.1">
    <property type="nucleotide sequence ID" value="NZ_JPER01000001.1"/>
</dbReference>
<gene>
    <name evidence="2" type="ORF">IDSA_04830</name>
</gene>
<organism evidence="2 3">
    <name type="scientific">Pseudidiomarina salinarum</name>
    <dbReference type="NCBI Taxonomy" id="435908"/>
    <lineage>
        <taxon>Bacteria</taxon>
        <taxon>Pseudomonadati</taxon>
        <taxon>Pseudomonadota</taxon>
        <taxon>Gammaproteobacteria</taxon>
        <taxon>Alteromonadales</taxon>
        <taxon>Idiomarinaceae</taxon>
        <taxon>Pseudidiomarina</taxon>
    </lineage>
</organism>
<dbReference type="EMBL" id="JPER01000001">
    <property type="protein sequence ID" value="KFZ32004.1"/>
    <property type="molecule type" value="Genomic_DNA"/>
</dbReference>
<dbReference type="OrthoDB" id="6004551at2"/>
<sequence>MSKIKLALLGSFAVFFAAVLTNNMAIAQEAQHAGSINIYESQIRNPEELQVYMDVTPRKENPLMKLSEAGRHTFIKGLIWTGEGVGSLNTYPLQIELSTPQAKNVLTLFGLQDLTSTIMKDNSNNGVSANAADDTVAPMLHHCLVLENYRCQLPASCRASFTDICMACLCGAQQTE</sequence>
<evidence type="ECO:0000313" key="2">
    <source>
        <dbReference type="EMBL" id="KFZ32004.1"/>
    </source>
</evidence>
<accession>A0A094J1R4</accession>
<keyword evidence="3" id="KW-1185">Reference proteome</keyword>
<dbReference type="AlphaFoldDB" id="A0A094J1R4"/>
<comment type="caution">
    <text evidence="2">The sequence shown here is derived from an EMBL/GenBank/DDBJ whole genome shotgun (WGS) entry which is preliminary data.</text>
</comment>
<evidence type="ECO:0000256" key="1">
    <source>
        <dbReference type="SAM" id="SignalP"/>
    </source>
</evidence>
<dbReference type="STRING" id="435908.IDSA_04830"/>
<dbReference type="Proteomes" id="UP000054363">
    <property type="component" value="Unassembled WGS sequence"/>
</dbReference>
<reference evidence="2 3" key="1">
    <citation type="submission" date="2014-06" db="EMBL/GenBank/DDBJ databases">
        <title>The draft genome sequence of Idiomarina salinarum ISL-52.</title>
        <authorList>
            <person name="Du J."/>
            <person name="Shao Z."/>
        </authorList>
    </citation>
    <scope>NUCLEOTIDE SEQUENCE [LARGE SCALE GENOMIC DNA]</scope>
    <source>
        <strain evidence="2 3">ISL-52</strain>
    </source>
</reference>
<keyword evidence="1" id="KW-0732">Signal</keyword>
<protein>
    <submittedName>
        <fullName evidence="2">Uncharacterized protein</fullName>
    </submittedName>
</protein>
<proteinExistence type="predicted"/>